<dbReference type="GO" id="GO:0008932">
    <property type="term" value="F:lytic endotransglycosylase activity"/>
    <property type="evidence" value="ECO:0007669"/>
    <property type="project" value="UniProtKB-UniRule"/>
</dbReference>
<dbReference type="Pfam" id="PF02618">
    <property type="entry name" value="YceG"/>
    <property type="match status" value="1"/>
</dbReference>
<dbReference type="GO" id="GO:0009252">
    <property type="term" value="P:peptidoglycan biosynthetic process"/>
    <property type="evidence" value="ECO:0007669"/>
    <property type="project" value="UniProtKB-UniRule"/>
</dbReference>
<dbReference type="PANTHER" id="PTHR30518">
    <property type="entry name" value="ENDOLYTIC MUREIN TRANSGLYCOSYLASE"/>
    <property type="match status" value="1"/>
</dbReference>
<gene>
    <name evidence="8" type="primary">pabC</name>
    <name evidence="7" type="synonym">mltG</name>
    <name evidence="8" type="ORF">GCM10011343_20270</name>
</gene>
<dbReference type="Gene3D" id="3.30.1490.480">
    <property type="entry name" value="Endolytic murein transglycosylase"/>
    <property type="match status" value="1"/>
</dbReference>
<dbReference type="CDD" id="cd08010">
    <property type="entry name" value="MltG_like"/>
    <property type="match status" value="1"/>
</dbReference>
<dbReference type="GO" id="GO:0005886">
    <property type="term" value="C:plasma membrane"/>
    <property type="evidence" value="ECO:0007669"/>
    <property type="project" value="UniProtKB-SubCell"/>
</dbReference>
<dbReference type="NCBIfam" id="TIGR00247">
    <property type="entry name" value="endolytic transglycosylase MltG"/>
    <property type="match status" value="1"/>
</dbReference>
<name>A0A917DD00_9FLAO</name>
<dbReference type="HAMAP" id="MF_02065">
    <property type="entry name" value="MltG"/>
    <property type="match status" value="1"/>
</dbReference>
<reference evidence="8" key="1">
    <citation type="journal article" date="2014" name="Int. J. Syst. Evol. Microbiol.">
        <title>Complete genome sequence of Corynebacterium casei LMG S-19264T (=DSM 44701T), isolated from a smear-ripened cheese.</title>
        <authorList>
            <consortium name="US DOE Joint Genome Institute (JGI-PGF)"/>
            <person name="Walter F."/>
            <person name="Albersmeier A."/>
            <person name="Kalinowski J."/>
            <person name="Ruckert C."/>
        </authorList>
    </citation>
    <scope>NUCLEOTIDE SEQUENCE</scope>
    <source>
        <strain evidence="8">CGMCC 1.12506</strain>
    </source>
</reference>
<dbReference type="RefSeq" id="WP_188362450.1">
    <property type="nucleotide sequence ID" value="NZ_BMFG01000007.1"/>
</dbReference>
<keyword evidence="9" id="KW-1185">Reference proteome</keyword>
<keyword evidence="6 7" id="KW-0961">Cell wall biogenesis/degradation</keyword>
<sequence length="346" mass="39736">MTLKKLVLYIVLVLLVVVAFLGFRVYQIVFTPNTDFSEEKVSVYVPTNSTFEEVKALVAPYLKDMDKFESLANRRGYSSEVKAGKFELKKNMNTNSIISALRRPVAVRVTFNNQERLENFAGRIASQLEADSISLLHAFREPKFLEEHGLTEATAFTLLLPNTFEFYWNTSAEKFRNQMAKEYYRFWNEDRKMKAEALGLTPAEVSILASIVHKETTKVEERPKVAQVYLNRLRIGMPLQADPTVIFAFKLVSNDFDQVIKRVYYKHLEVVSPYNTYKNAGLPPGPIFMPDVNAIDAVLHPESHDFIYFCASVERFGYHEFATTLEQHNVNARKYAAWLNKQTAGN</sequence>
<evidence type="ECO:0000256" key="6">
    <source>
        <dbReference type="ARBA" id="ARBA00023316"/>
    </source>
</evidence>
<keyword evidence="4 7" id="KW-0472">Membrane</keyword>
<dbReference type="AlphaFoldDB" id="A0A917DD00"/>
<evidence type="ECO:0000256" key="7">
    <source>
        <dbReference type="HAMAP-Rule" id="MF_02065"/>
    </source>
</evidence>
<evidence type="ECO:0000256" key="3">
    <source>
        <dbReference type="ARBA" id="ARBA00022989"/>
    </source>
</evidence>
<dbReference type="Proteomes" id="UP000625735">
    <property type="component" value="Unassembled WGS sequence"/>
</dbReference>
<proteinExistence type="inferred from homology"/>
<organism evidence="8 9">
    <name type="scientific">Flavobacterium orientale</name>
    <dbReference type="NCBI Taxonomy" id="1756020"/>
    <lineage>
        <taxon>Bacteria</taxon>
        <taxon>Pseudomonadati</taxon>
        <taxon>Bacteroidota</taxon>
        <taxon>Flavobacteriia</taxon>
        <taxon>Flavobacteriales</taxon>
        <taxon>Flavobacteriaceae</taxon>
        <taxon>Flavobacterium</taxon>
    </lineage>
</organism>
<dbReference type="GO" id="GO:0071555">
    <property type="term" value="P:cell wall organization"/>
    <property type="evidence" value="ECO:0007669"/>
    <property type="project" value="UniProtKB-KW"/>
</dbReference>
<keyword evidence="2 7" id="KW-0812">Transmembrane</keyword>
<comment type="caution">
    <text evidence="8">The sequence shown here is derived from an EMBL/GenBank/DDBJ whole genome shotgun (WGS) entry which is preliminary data.</text>
</comment>
<evidence type="ECO:0000256" key="2">
    <source>
        <dbReference type="ARBA" id="ARBA00022692"/>
    </source>
</evidence>
<dbReference type="EC" id="4.2.2.29" evidence="7"/>
<dbReference type="Gene3D" id="3.30.160.60">
    <property type="entry name" value="Classic Zinc Finger"/>
    <property type="match status" value="1"/>
</dbReference>
<dbReference type="EMBL" id="BMFG01000007">
    <property type="protein sequence ID" value="GGD30004.1"/>
    <property type="molecule type" value="Genomic_DNA"/>
</dbReference>
<comment type="function">
    <text evidence="7">Functions as a peptidoglycan terminase that cleaves nascent peptidoglycan strands endolytically to terminate their elongation.</text>
</comment>
<keyword evidence="3 7" id="KW-1133">Transmembrane helix</keyword>
<comment type="catalytic activity">
    <reaction evidence="7">
        <text>a peptidoglycan chain = a peptidoglycan chain with N-acetyl-1,6-anhydromuramyl-[peptide] at the reducing end + a peptidoglycan chain with N-acetylglucosamine at the non-reducing end.</text>
        <dbReference type="EC" id="4.2.2.29"/>
    </reaction>
</comment>
<evidence type="ECO:0000256" key="1">
    <source>
        <dbReference type="ARBA" id="ARBA00022475"/>
    </source>
</evidence>
<protein>
    <recommendedName>
        <fullName evidence="7">Endolytic murein transglycosylase</fullName>
        <ecNumber evidence="7">4.2.2.29</ecNumber>
    </recommendedName>
    <alternativeName>
        <fullName evidence="7">Peptidoglycan lytic transglycosylase</fullName>
    </alternativeName>
    <alternativeName>
        <fullName evidence="7">Peptidoglycan polymerization terminase</fullName>
    </alternativeName>
</protein>
<evidence type="ECO:0000313" key="9">
    <source>
        <dbReference type="Proteomes" id="UP000625735"/>
    </source>
</evidence>
<comment type="similarity">
    <text evidence="7">Belongs to the transglycosylase MltG family.</text>
</comment>
<evidence type="ECO:0000256" key="5">
    <source>
        <dbReference type="ARBA" id="ARBA00023239"/>
    </source>
</evidence>
<dbReference type="InterPro" id="IPR003770">
    <property type="entry name" value="MLTG-like"/>
</dbReference>
<evidence type="ECO:0000256" key="4">
    <source>
        <dbReference type="ARBA" id="ARBA00023136"/>
    </source>
</evidence>
<evidence type="ECO:0000313" key="8">
    <source>
        <dbReference type="EMBL" id="GGD30004.1"/>
    </source>
</evidence>
<reference evidence="8" key="2">
    <citation type="submission" date="2020-09" db="EMBL/GenBank/DDBJ databases">
        <authorList>
            <person name="Sun Q."/>
            <person name="Zhou Y."/>
        </authorList>
    </citation>
    <scope>NUCLEOTIDE SEQUENCE</scope>
    <source>
        <strain evidence="8">CGMCC 1.12506</strain>
    </source>
</reference>
<feature type="transmembrane region" description="Helical" evidence="7">
    <location>
        <begin position="7"/>
        <end position="26"/>
    </location>
</feature>
<feature type="site" description="Important for catalytic activity" evidence="7">
    <location>
        <position position="215"/>
    </location>
</feature>
<accession>A0A917DD00</accession>
<keyword evidence="5 7" id="KW-0456">Lyase</keyword>
<keyword evidence="1 7" id="KW-1003">Cell membrane</keyword>
<comment type="subcellular location">
    <subcellularLocation>
        <location evidence="7">Cell membrane</location>
        <topology evidence="7">Single-pass membrane protein</topology>
    </subcellularLocation>
</comment>
<dbReference type="PANTHER" id="PTHR30518:SF2">
    <property type="entry name" value="ENDOLYTIC MUREIN TRANSGLYCOSYLASE"/>
    <property type="match status" value="1"/>
</dbReference>